<keyword evidence="7" id="KW-1185">Reference proteome</keyword>
<dbReference type="Gene3D" id="3.40.50.300">
    <property type="entry name" value="P-loop containing nucleotide triphosphate hydrolases"/>
    <property type="match status" value="2"/>
</dbReference>
<dbReference type="RefSeq" id="WP_075973364.1">
    <property type="nucleotide sequence ID" value="NZ_MKQR01000006.1"/>
</dbReference>
<dbReference type="OrthoDB" id="9815944at2"/>
<gene>
    <name evidence="6" type="ORF">BJP25_09185</name>
</gene>
<dbReference type="GO" id="GO:0016887">
    <property type="term" value="F:ATP hydrolysis activity"/>
    <property type="evidence" value="ECO:0007669"/>
    <property type="project" value="InterPro"/>
</dbReference>
<evidence type="ECO:0000259" key="5">
    <source>
        <dbReference type="Pfam" id="PF13476"/>
    </source>
</evidence>
<dbReference type="PANTHER" id="PTHR32114:SF2">
    <property type="entry name" value="ABC TRANSPORTER ABCH.3"/>
    <property type="match status" value="1"/>
</dbReference>
<sequence>MEKVLVDLVFERAEKDERLDDRAKGHILSALLGQDPRTGAERRESDPPAEEAAAPASVFLCGVTVEGFRGIGPKATLDLHPGPGLTIVTGSNGTGKSSFAEAVEFALTEDSYRWRQRPKQWAEIWRNLHHDHPCGIRVALAIDGAGKTVVGAEWERDTGLPDAKLWVQVEGDKQVKGLDGLGWATPLENYRPILTYEELGGLLRAGPAKLYDALEKVLGLGLLKEAAASLHEAVKAAEEPVLRVRERTNALQATLPGLDDARAGKALSEVTKRKPDVDVVAALATGTGEVNRAMDGLRNLAEVVVPDAGAVHALAAEHEAAEKGVLGLGAASELAERRLDLLEQALGLHDAEGDQLCPVCRTGQLDQVWREQAFAESEGASAALREDKQVRQRLREAQRRVGDLLSAAPVLPEADLPSMPAARAAVEAWRAIPRDQGAGERLRARHTALVAAVAAVRDEARAELARLDDAWNPVARELAVWVEARRAADAVLEEVKSLKAAKKWLVENAAEVRNARLLPFADQARDIWRELREESTVELGAVTLEGSNNSRRVRLAARTDGAGAEALGVMSQGEMHALVLALFLPRAVAEQSPFRFVLLDDPVQAMDPSRVAAFARLLAGIAATRQVVVFSHDDRLPAAVRRLVGVNARIVEITRSPGSVVSTQDSSDPAERYVSDLRAVVKDPRVPEEIQREVLPSLCRAAVEAASREVHYARVAGSGASHGAAEAEWTAKQRTRERVTLAVGTEKMTRWVKEKPWRDATLKVCTSGVHKGAGGHPQSILEDLEKTVDDLRALA</sequence>
<comment type="subunit">
    <text evidence="2">Heterodimer of SbcC and SbcD.</text>
</comment>
<dbReference type="STRING" id="1193682.BJP25_09185"/>
<feature type="domain" description="Rad50/SbcC-type AAA" evidence="5">
    <location>
        <begin position="63"/>
        <end position="116"/>
    </location>
</feature>
<comment type="caution">
    <text evidence="6">The sequence shown here is derived from an EMBL/GenBank/DDBJ whole genome shotgun (WGS) entry which is preliminary data.</text>
</comment>
<name>A0A1Q9LS03_9PSEU</name>
<evidence type="ECO:0000256" key="2">
    <source>
        <dbReference type="ARBA" id="ARBA00011322"/>
    </source>
</evidence>
<proteinExistence type="inferred from homology"/>
<evidence type="ECO:0000256" key="4">
    <source>
        <dbReference type="SAM" id="MobiDB-lite"/>
    </source>
</evidence>
<dbReference type="PANTHER" id="PTHR32114">
    <property type="entry name" value="ABC TRANSPORTER ABCH.3"/>
    <property type="match status" value="1"/>
</dbReference>
<evidence type="ECO:0000313" key="7">
    <source>
        <dbReference type="Proteomes" id="UP000186040"/>
    </source>
</evidence>
<organism evidence="6 7">
    <name type="scientific">Actinokineospora bangkokensis</name>
    <dbReference type="NCBI Taxonomy" id="1193682"/>
    <lineage>
        <taxon>Bacteria</taxon>
        <taxon>Bacillati</taxon>
        <taxon>Actinomycetota</taxon>
        <taxon>Actinomycetes</taxon>
        <taxon>Pseudonocardiales</taxon>
        <taxon>Pseudonocardiaceae</taxon>
        <taxon>Actinokineospora</taxon>
    </lineage>
</organism>
<dbReference type="AlphaFoldDB" id="A0A1Q9LS03"/>
<dbReference type="SUPFAM" id="SSF52540">
    <property type="entry name" value="P-loop containing nucleoside triphosphate hydrolases"/>
    <property type="match status" value="1"/>
</dbReference>
<feature type="region of interest" description="Disordered" evidence="4">
    <location>
        <begin position="30"/>
        <end position="53"/>
    </location>
</feature>
<evidence type="ECO:0000256" key="3">
    <source>
        <dbReference type="ARBA" id="ARBA00013368"/>
    </source>
</evidence>
<dbReference type="GO" id="GO:0006302">
    <property type="term" value="P:double-strand break repair"/>
    <property type="evidence" value="ECO:0007669"/>
    <property type="project" value="InterPro"/>
</dbReference>
<reference evidence="6 7" key="1">
    <citation type="submission" date="2016-10" db="EMBL/GenBank/DDBJ databases">
        <title>The Draft Genome Sequence of Actinokineospora bangkokensis 44EHWT reveals the biosynthetic pathway of antifungal compounds Thailandins with unusual extender unit butylmalonyl-CoA.</title>
        <authorList>
            <person name="Greule A."/>
            <person name="Intra B."/>
            <person name="Flemming S."/>
            <person name="Rommel M.G."/>
            <person name="Panbangred W."/>
            <person name="Bechthold A."/>
        </authorList>
    </citation>
    <scope>NUCLEOTIDE SEQUENCE [LARGE SCALE GENOMIC DNA]</scope>
    <source>
        <strain evidence="6 7">44EHW</strain>
    </source>
</reference>
<dbReference type="EMBL" id="MKQR01000006">
    <property type="protein sequence ID" value="OLR94798.1"/>
    <property type="molecule type" value="Genomic_DNA"/>
</dbReference>
<dbReference type="Pfam" id="PF13476">
    <property type="entry name" value="AAA_23"/>
    <property type="match status" value="1"/>
</dbReference>
<evidence type="ECO:0000313" key="6">
    <source>
        <dbReference type="EMBL" id="OLR94798.1"/>
    </source>
</evidence>
<dbReference type="InterPro" id="IPR027417">
    <property type="entry name" value="P-loop_NTPase"/>
</dbReference>
<evidence type="ECO:0000256" key="1">
    <source>
        <dbReference type="ARBA" id="ARBA00006930"/>
    </source>
</evidence>
<dbReference type="Proteomes" id="UP000186040">
    <property type="component" value="Unassembled WGS sequence"/>
</dbReference>
<comment type="similarity">
    <text evidence="1">Belongs to the SMC family. SbcC subfamily.</text>
</comment>
<accession>A0A1Q9LS03</accession>
<protein>
    <recommendedName>
        <fullName evidence="3">Nuclease SbcCD subunit C</fullName>
    </recommendedName>
</protein>
<dbReference type="InterPro" id="IPR038729">
    <property type="entry name" value="Rad50/SbcC_AAA"/>
</dbReference>